<dbReference type="Gene3D" id="1.10.510.10">
    <property type="entry name" value="Transferase(Phosphotransferase) domain 1"/>
    <property type="match status" value="1"/>
</dbReference>
<evidence type="ECO:0000313" key="2">
    <source>
        <dbReference type="Proteomes" id="UP000789405"/>
    </source>
</evidence>
<reference evidence="1" key="1">
    <citation type="submission" date="2021-06" db="EMBL/GenBank/DDBJ databases">
        <authorList>
            <person name="Kallberg Y."/>
            <person name="Tangrot J."/>
            <person name="Rosling A."/>
        </authorList>
    </citation>
    <scope>NUCLEOTIDE SEQUENCE</scope>
    <source>
        <strain evidence="1">MA453B</strain>
    </source>
</reference>
<keyword evidence="2" id="KW-1185">Reference proteome</keyword>
<accession>A0A9N9HR32</accession>
<dbReference type="OrthoDB" id="2353542at2759"/>
<evidence type="ECO:0000313" key="1">
    <source>
        <dbReference type="EMBL" id="CAG8701168.1"/>
    </source>
</evidence>
<dbReference type="AlphaFoldDB" id="A0A9N9HR32"/>
<gene>
    <name evidence="1" type="ORF">DERYTH_LOCUS12997</name>
</gene>
<sequence length="215" mass="24760">MKDGDLNCYLENAMQALLHLDGMKEFLYYQRLADIHPGNILRDLIWYISDLGISGPADDENYGKVYGVLPYVAPEQLISRVSPFVNTSYDIHLARNICNELRLPIIPGTPDDYAKLMKQCWNADPLRRPKASLVQGFFQSYQFKFLREKSYEILELEISSTTLPIQPSDITTSKILDFKNLLVPKNLDNTDYGEFIEQYVQENSDELLLPEKINT</sequence>
<dbReference type="EMBL" id="CAJVPY010008828">
    <property type="protein sequence ID" value="CAG8701168.1"/>
    <property type="molecule type" value="Genomic_DNA"/>
</dbReference>
<dbReference type="Proteomes" id="UP000789405">
    <property type="component" value="Unassembled WGS sequence"/>
</dbReference>
<protein>
    <submittedName>
        <fullName evidence="1">14613_t:CDS:1</fullName>
    </submittedName>
</protein>
<dbReference type="SUPFAM" id="SSF56112">
    <property type="entry name" value="Protein kinase-like (PK-like)"/>
    <property type="match status" value="1"/>
</dbReference>
<proteinExistence type="predicted"/>
<name>A0A9N9HR32_9GLOM</name>
<organism evidence="1 2">
    <name type="scientific">Dentiscutata erythropus</name>
    <dbReference type="NCBI Taxonomy" id="1348616"/>
    <lineage>
        <taxon>Eukaryota</taxon>
        <taxon>Fungi</taxon>
        <taxon>Fungi incertae sedis</taxon>
        <taxon>Mucoromycota</taxon>
        <taxon>Glomeromycotina</taxon>
        <taxon>Glomeromycetes</taxon>
        <taxon>Diversisporales</taxon>
        <taxon>Gigasporaceae</taxon>
        <taxon>Dentiscutata</taxon>
    </lineage>
</organism>
<comment type="caution">
    <text evidence="1">The sequence shown here is derived from an EMBL/GenBank/DDBJ whole genome shotgun (WGS) entry which is preliminary data.</text>
</comment>
<dbReference type="InterPro" id="IPR011009">
    <property type="entry name" value="Kinase-like_dom_sf"/>
</dbReference>